<feature type="domain" description="DUF4397" evidence="2">
    <location>
        <begin position="154"/>
        <end position="268"/>
    </location>
</feature>
<comment type="caution">
    <text evidence="3">The sequence shown here is derived from an EMBL/GenBank/DDBJ whole genome shotgun (WGS) entry which is preliminary data.</text>
</comment>
<gene>
    <name evidence="3" type="ORF">C8P63_1047</name>
</gene>
<feature type="region of interest" description="Disordered" evidence="1">
    <location>
        <begin position="1"/>
        <end position="150"/>
    </location>
</feature>
<proteinExistence type="predicted"/>
<reference evidence="3 4" key="1">
    <citation type="submission" date="2018-04" db="EMBL/GenBank/DDBJ databases">
        <title>Genomic Encyclopedia of Archaeal and Bacterial Type Strains, Phase II (KMG-II): from individual species to whole genera.</title>
        <authorList>
            <person name="Goeker M."/>
        </authorList>
    </citation>
    <scope>NUCLEOTIDE SEQUENCE [LARGE SCALE GENOMIC DNA]</scope>
    <source>
        <strain evidence="3 4">DSM 45787</strain>
    </source>
</reference>
<evidence type="ECO:0000313" key="4">
    <source>
        <dbReference type="Proteomes" id="UP000244240"/>
    </source>
</evidence>
<name>A0A2T6C4A6_9BACL</name>
<evidence type="ECO:0000259" key="2">
    <source>
        <dbReference type="Pfam" id="PF14344"/>
    </source>
</evidence>
<evidence type="ECO:0000256" key="1">
    <source>
        <dbReference type="SAM" id="MobiDB-lite"/>
    </source>
</evidence>
<evidence type="ECO:0000313" key="3">
    <source>
        <dbReference type="EMBL" id="PTX63169.1"/>
    </source>
</evidence>
<feature type="compositionally biased region" description="Gly residues" evidence="1">
    <location>
        <begin position="119"/>
        <end position="128"/>
    </location>
</feature>
<feature type="compositionally biased region" description="Low complexity" evidence="1">
    <location>
        <begin position="133"/>
        <end position="150"/>
    </location>
</feature>
<feature type="compositionally biased region" description="Gly residues" evidence="1">
    <location>
        <begin position="32"/>
        <end position="60"/>
    </location>
</feature>
<sequence>MSNDERKKDRDGTEEEKETSLHQQYGPLPGFGQPGMGFPGFGQPGMGFPGFGQPGMGFPGFGQPDMGFPGFGQPDMGFPGFGQPDMGFPGFGQPDMGFPGFGQPDMGFPGFGQPDMGYPGYGQPGTGYPGYPPEEGMVPRRPQQPPRMGQQSRFRVLHAIPDAPAVDVYVDGRRVASNLSFGRYTDYLPTTPGRHRVELTRAGTRNPILTQTIAVPMRDYLTIAAIDSARGPRVEPELAIYEDDPRTPPQKSRVRFIHLSPDAPAVDVFAARGRAAYQPLFRNVSYRTSTDYRTLNPGQYNLAVRAAGTNNTLLTVPNINLQANRAYTIAAIGKAEGQPRLRGLIMPH</sequence>
<dbReference type="Pfam" id="PF14344">
    <property type="entry name" value="DUF4397"/>
    <property type="match status" value="2"/>
</dbReference>
<dbReference type="AlphaFoldDB" id="A0A2T6C4A6"/>
<keyword evidence="4" id="KW-1185">Reference proteome</keyword>
<protein>
    <submittedName>
        <fullName evidence="3">Uncharacterized protein DUF4397</fullName>
    </submittedName>
</protein>
<dbReference type="Proteomes" id="UP000244240">
    <property type="component" value="Unassembled WGS sequence"/>
</dbReference>
<dbReference type="InterPro" id="IPR025510">
    <property type="entry name" value="DUF4397"/>
</dbReference>
<dbReference type="EMBL" id="QBKR01000004">
    <property type="protein sequence ID" value="PTX63169.1"/>
    <property type="molecule type" value="Genomic_DNA"/>
</dbReference>
<accession>A0A2T6C4A6</accession>
<feature type="domain" description="DUF4397" evidence="2">
    <location>
        <begin position="278"/>
        <end position="341"/>
    </location>
</feature>
<organism evidence="3 4">
    <name type="scientific">Melghirimyces profundicolus</name>
    <dbReference type="NCBI Taxonomy" id="1242148"/>
    <lineage>
        <taxon>Bacteria</taxon>
        <taxon>Bacillati</taxon>
        <taxon>Bacillota</taxon>
        <taxon>Bacilli</taxon>
        <taxon>Bacillales</taxon>
        <taxon>Thermoactinomycetaceae</taxon>
        <taxon>Melghirimyces</taxon>
    </lineage>
</organism>
<feature type="compositionally biased region" description="Low complexity" evidence="1">
    <location>
        <begin position="61"/>
        <end position="74"/>
    </location>
</feature>
<feature type="compositionally biased region" description="Basic and acidic residues" evidence="1">
    <location>
        <begin position="1"/>
        <end position="11"/>
    </location>
</feature>